<dbReference type="Gene3D" id="3.40.50.1820">
    <property type="entry name" value="alpha/beta hydrolase"/>
    <property type="match status" value="1"/>
</dbReference>
<organism evidence="3 4">
    <name type="scientific">SAR86 cluster bacterium</name>
    <dbReference type="NCBI Taxonomy" id="2030880"/>
    <lineage>
        <taxon>Bacteria</taxon>
        <taxon>Pseudomonadati</taxon>
        <taxon>Pseudomonadota</taxon>
        <taxon>Gammaproteobacteria</taxon>
        <taxon>SAR86 cluster</taxon>
    </lineage>
</organism>
<evidence type="ECO:0000313" key="3">
    <source>
        <dbReference type="EMBL" id="RZO22753.1"/>
    </source>
</evidence>
<dbReference type="GO" id="GO:0052689">
    <property type="term" value="F:carboxylic ester hydrolase activity"/>
    <property type="evidence" value="ECO:0007669"/>
    <property type="project" value="TreeGrafter"/>
</dbReference>
<proteinExistence type="predicted"/>
<dbReference type="SUPFAM" id="SSF53474">
    <property type="entry name" value="alpha/beta-Hydrolases"/>
    <property type="match status" value="1"/>
</dbReference>
<sequence length="299" mass="34340">MEITDNLNQDIIDAPEWFKKAISEKSTDGNIESPQGNISYTQWDANEKNDSLIIFIHGTGAHKNWWDPIAPQFKDVANVVAVDLPGMGNSAFRDEYSIKDFGNCIISVIEKENSKRQFNKISIIGHSLGGQVAAYVASERKELIQELIMIDTFIRPPDYNPDDHKGGPLRKIKYYDDKLTILNRFRLMPSQECSNDWFLRYIAEYSIKQTSEGWRWRFDDAMFNSLERLFGYKFSFECPALFIHGEKSLLMSGNILTNIKETYADVMDFIEVPDAAHHVPLDKPLEIVDIIKERLFNGG</sequence>
<evidence type="ECO:0000256" key="1">
    <source>
        <dbReference type="ARBA" id="ARBA00022801"/>
    </source>
</evidence>
<evidence type="ECO:0000259" key="2">
    <source>
        <dbReference type="Pfam" id="PF00561"/>
    </source>
</evidence>
<dbReference type="InterPro" id="IPR000073">
    <property type="entry name" value="AB_hydrolase_1"/>
</dbReference>
<protein>
    <submittedName>
        <fullName evidence="3">Alpha/beta hydrolase</fullName>
    </submittedName>
</protein>
<dbReference type="InterPro" id="IPR029058">
    <property type="entry name" value="AB_hydrolase_fold"/>
</dbReference>
<keyword evidence="1 3" id="KW-0378">Hydrolase</keyword>
<reference evidence="3 4" key="1">
    <citation type="submission" date="2019-02" db="EMBL/GenBank/DDBJ databases">
        <title>Prokaryotic population dynamics and viral predation in marine succession experiment using metagenomics: the confinement effect.</title>
        <authorList>
            <person name="Haro-Moreno J.M."/>
            <person name="Rodriguez-Valera F."/>
            <person name="Lopez-Perez M."/>
        </authorList>
    </citation>
    <scope>NUCLEOTIDE SEQUENCE [LARGE SCALE GENOMIC DNA]</scope>
    <source>
        <strain evidence="3">MED-G163</strain>
    </source>
</reference>
<dbReference type="Proteomes" id="UP000315782">
    <property type="component" value="Unassembled WGS sequence"/>
</dbReference>
<feature type="domain" description="AB hydrolase-1" evidence="2">
    <location>
        <begin position="52"/>
        <end position="284"/>
    </location>
</feature>
<dbReference type="EMBL" id="SHBI01000002">
    <property type="protein sequence ID" value="RZO22753.1"/>
    <property type="molecule type" value="Genomic_DNA"/>
</dbReference>
<name>A0A520MNF2_9GAMM</name>
<comment type="caution">
    <text evidence="3">The sequence shown here is derived from an EMBL/GenBank/DDBJ whole genome shotgun (WGS) entry which is preliminary data.</text>
</comment>
<dbReference type="PANTHER" id="PTHR46118:SF4">
    <property type="entry name" value="PROTEIN ABHD11"/>
    <property type="match status" value="1"/>
</dbReference>
<dbReference type="Pfam" id="PF00561">
    <property type="entry name" value="Abhydrolase_1"/>
    <property type="match status" value="1"/>
</dbReference>
<dbReference type="PANTHER" id="PTHR46118">
    <property type="entry name" value="PROTEIN ABHD11"/>
    <property type="match status" value="1"/>
</dbReference>
<evidence type="ECO:0000313" key="4">
    <source>
        <dbReference type="Proteomes" id="UP000315782"/>
    </source>
</evidence>
<gene>
    <name evidence="3" type="ORF">EVA96_00985</name>
</gene>
<dbReference type="AlphaFoldDB" id="A0A520MNF2"/>
<accession>A0A520MNF2</accession>